<dbReference type="EMBL" id="JAVDSG010000001">
    <property type="protein sequence ID" value="MDR6592766.1"/>
    <property type="molecule type" value="Genomic_DNA"/>
</dbReference>
<protein>
    <submittedName>
        <fullName evidence="2">Uncharacterized protein</fullName>
    </submittedName>
</protein>
<comment type="caution">
    <text evidence="2">The sequence shown here is derived from an EMBL/GenBank/DDBJ whole genome shotgun (WGS) entry which is preliminary data.</text>
</comment>
<organism evidence="2 3">
    <name type="scientific">Saccharothrix longispora</name>
    <dbReference type="NCBI Taxonomy" id="33920"/>
    <lineage>
        <taxon>Bacteria</taxon>
        <taxon>Bacillati</taxon>
        <taxon>Actinomycetota</taxon>
        <taxon>Actinomycetes</taxon>
        <taxon>Pseudonocardiales</taxon>
        <taxon>Pseudonocardiaceae</taxon>
        <taxon>Saccharothrix</taxon>
    </lineage>
</organism>
<evidence type="ECO:0000313" key="3">
    <source>
        <dbReference type="Proteomes" id="UP001268819"/>
    </source>
</evidence>
<feature type="transmembrane region" description="Helical" evidence="1">
    <location>
        <begin position="72"/>
        <end position="93"/>
    </location>
</feature>
<dbReference type="Proteomes" id="UP001268819">
    <property type="component" value="Unassembled WGS sequence"/>
</dbReference>
<proteinExistence type="predicted"/>
<gene>
    <name evidence="2" type="ORF">J2S66_001150</name>
</gene>
<accession>A0ABU1PQ98</accession>
<keyword evidence="3" id="KW-1185">Reference proteome</keyword>
<evidence type="ECO:0000313" key="2">
    <source>
        <dbReference type="EMBL" id="MDR6592766.1"/>
    </source>
</evidence>
<reference evidence="2 3" key="1">
    <citation type="submission" date="2023-07" db="EMBL/GenBank/DDBJ databases">
        <title>Sequencing the genomes of 1000 actinobacteria strains.</title>
        <authorList>
            <person name="Klenk H.-P."/>
        </authorList>
    </citation>
    <scope>NUCLEOTIDE SEQUENCE [LARGE SCALE GENOMIC DNA]</scope>
    <source>
        <strain evidence="2 3">DSM 43749</strain>
    </source>
</reference>
<name>A0ABU1PQ98_9PSEU</name>
<dbReference type="NCBIfam" id="NF038083">
    <property type="entry name" value="CU044_5270_fam"/>
    <property type="match status" value="1"/>
</dbReference>
<evidence type="ECO:0000256" key="1">
    <source>
        <dbReference type="SAM" id="Phobius"/>
    </source>
</evidence>
<keyword evidence="1" id="KW-1133">Transmembrane helix</keyword>
<sequence>MGDDELDPVVRAVRADVAPMTEEDFAATRAKVLALATRPRTADRPAGQAAIGQAAVGQAAVGQAAGRSPRRWWGVAAGFGVLAAAGVLAQAVLGGPAPATAEAARAMTGAADAITTSDPVLGPGQYRYTVTRGRSAVLQDAGDTRFRWLDEEVLESWTPAVEGEEYLVRPRETDRRDWLVGTEEQARAAGVRLEPTPQAEVRGRCDRTCREEPGTWQAPNEKFLTGLPREPEQLLRRLLDDSRGRGSSESQEVLVYAADLLRSGRVPADLRAALFRALALLPGLEVADRSANLDGRKGVALAVTDGEARQEVIVDPATGEFIGERRVLTEPDDSLPAGTVVWSSSVETAVVDGLGARP</sequence>
<dbReference type="InterPro" id="IPR047789">
    <property type="entry name" value="CU044_5270-like"/>
</dbReference>
<keyword evidence="1" id="KW-0472">Membrane</keyword>
<dbReference type="RefSeq" id="WP_310304656.1">
    <property type="nucleotide sequence ID" value="NZ_BAAAXB010000001.1"/>
</dbReference>
<keyword evidence="1" id="KW-0812">Transmembrane</keyword>